<dbReference type="OrthoDB" id="117402at2"/>
<evidence type="ECO:0000256" key="2">
    <source>
        <dbReference type="SAM" id="Phobius"/>
    </source>
</evidence>
<evidence type="ECO:0000259" key="3">
    <source>
        <dbReference type="Pfam" id="PF13462"/>
    </source>
</evidence>
<dbReference type="CDD" id="cd02972">
    <property type="entry name" value="DsbA_family"/>
    <property type="match status" value="1"/>
</dbReference>
<protein>
    <submittedName>
        <fullName evidence="4">Periplasmic disulfide oxidase</fullName>
    </submittedName>
</protein>
<dbReference type="Gene3D" id="3.40.30.10">
    <property type="entry name" value="Glutaredoxin"/>
    <property type="match status" value="1"/>
</dbReference>
<dbReference type="InterPro" id="IPR012336">
    <property type="entry name" value="Thioredoxin-like_fold"/>
</dbReference>
<dbReference type="KEGG" id="psai:C3B54_111696"/>
<feature type="region of interest" description="Disordered" evidence="1">
    <location>
        <begin position="1"/>
        <end position="32"/>
    </location>
</feature>
<gene>
    <name evidence="4" type="ORF">C3B54_111696</name>
</gene>
<organism evidence="4 5">
    <name type="scientific">Pontimonas salivibrio</name>
    <dbReference type="NCBI Taxonomy" id="1159327"/>
    <lineage>
        <taxon>Bacteria</taxon>
        <taxon>Bacillati</taxon>
        <taxon>Actinomycetota</taxon>
        <taxon>Actinomycetes</taxon>
        <taxon>Micrococcales</taxon>
        <taxon>Microbacteriaceae</taxon>
        <taxon>Pontimonas</taxon>
    </lineage>
</organism>
<dbReference type="Pfam" id="PF13462">
    <property type="entry name" value="Thioredoxin_4"/>
    <property type="match status" value="1"/>
</dbReference>
<dbReference type="AlphaFoldDB" id="A0A2L2BSI8"/>
<evidence type="ECO:0000313" key="4">
    <source>
        <dbReference type="EMBL" id="AVG24628.1"/>
    </source>
</evidence>
<accession>A0A2L2BSI8</accession>
<feature type="compositionally biased region" description="Basic and acidic residues" evidence="1">
    <location>
        <begin position="14"/>
        <end position="29"/>
    </location>
</feature>
<sequence length="291" mass="31730">MNAYSEPRQSKNQRRQEAREKARQLREQQSKQSKRKKIVLQSSIAVVVLAIIGVVTFFITSSVTPQGPGPRNMASDGIKIGQGFIAERTDALQPEGTPTLSSENPDGVAAINIFIDYSCPACAQFEVVYSELFRNWLDSGTVTVEYHPLSFRDPQTAGQRYATRSGNAAVCVADLEPDSFFEYSETLLFNQPAPPEQVSLSDNELVALAEEAGVANIDEVETCIKEERFADWLEDATIRAMGTGPVPVRNSQIPIVQGTPTVLVNGQEYVGRSPADLAAFVASVEDIDGAE</sequence>
<dbReference type="EMBL" id="CP026923">
    <property type="protein sequence ID" value="AVG24628.1"/>
    <property type="molecule type" value="Genomic_DNA"/>
</dbReference>
<keyword evidence="2" id="KW-0472">Membrane</keyword>
<evidence type="ECO:0000256" key="1">
    <source>
        <dbReference type="SAM" id="MobiDB-lite"/>
    </source>
</evidence>
<name>A0A2L2BSI8_9MICO</name>
<keyword evidence="5" id="KW-1185">Reference proteome</keyword>
<dbReference type="RefSeq" id="WP_158665614.1">
    <property type="nucleotide sequence ID" value="NZ_CP026923.1"/>
</dbReference>
<keyword evidence="2" id="KW-1133">Transmembrane helix</keyword>
<dbReference type="Proteomes" id="UP000243077">
    <property type="component" value="Chromosome"/>
</dbReference>
<dbReference type="SUPFAM" id="SSF52833">
    <property type="entry name" value="Thioredoxin-like"/>
    <property type="match status" value="1"/>
</dbReference>
<reference evidence="4 5" key="1">
    <citation type="submission" date="2018-02" db="EMBL/GenBank/DDBJ databases">
        <title>Complete genome of the streamlined marine actinobacterium Pontimonas salivibrio CL-TW6 adapted to coastal planktonic lifestype.</title>
        <authorList>
            <person name="Cho B.C."/>
            <person name="Hardies S.C."/>
            <person name="Jang G.I."/>
            <person name="Hwang C.Y."/>
        </authorList>
    </citation>
    <scope>NUCLEOTIDE SEQUENCE [LARGE SCALE GENOMIC DNA]</scope>
    <source>
        <strain evidence="4 5">CL-TW6</strain>
    </source>
</reference>
<feature type="domain" description="Thioredoxin-like fold" evidence="3">
    <location>
        <begin position="109"/>
        <end position="280"/>
    </location>
</feature>
<evidence type="ECO:0000313" key="5">
    <source>
        <dbReference type="Proteomes" id="UP000243077"/>
    </source>
</evidence>
<feature type="transmembrane region" description="Helical" evidence="2">
    <location>
        <begin position="38"/>
        <end position="59"/>
    </location>
</feature>
<keyword evidence="2" id="KW-0812">Transmembrane</keyword>
<dbReference type="InterPro" id="IPR036249">
    <property type="entry name" value="Thioredoxin-like_sf"/>
</dbReference>
<proteinExistence type="predicted"/>